<name>A0A5S3PSP8_9RHOB</name>
<accession>A0A5S3PSP8</accession>
<dbReference type="SUPFAM" id="SSF53955">
    <property type="entry name" value="Lysozyme-like"/>
    <property type="match status" value="1"/>
</dbReference>
<organism evidence="3 4">
    <name type="scientific">Sulfitobacter sabulilitoris</name>
    <dbReference type="NCBI Taxonomy" id="2562655"/>
    <lineage>
        <taxon>Bacteria</taxon>
        <taxon>Pseudomonadati</taxon>
        <taxon>Pseudomonadota</taxon>
        <taxon>Alphaproteobacteria</taxon>
        <taxon>Rhodobacterales</taxon>
        <taxon>Roseobacteraceae</taxon>
        <taxon>Sulfitobacter</taxon>
    </lineage>
</organism>
<dbReference type="InterPro" id="IPR008258">
    <property type="entry name" value="Transglycosylase_SLT_dom_1"/>
</dbReference>
<evidence type="ECO:0000313" key="3">
    <source>
        <dbReference type="EMBL" id="TMM55625.1"/>
    </source>
</evidence>
<dbReference type="Proteomes" id="UP000309550">
    <property type="component" value="Unassembled WGS sequence"/>
</dbReference>
<protein>
    <submittedName>
        <fullName evidence="3">Lytic transglycosylase</fullName>
    </submittedName>
</protein>
<keyword evidence="4" id="KW-1185">Reference proteome</keyword>
<dbReference type="Pfam" id="PF01464">
    <property type="entry name" value="SLT"/>
    <property type="match status" value="1"/>
</dbReference>
<sequence>MLGAPPALAERPALAQAQPPAMLSSVQGVTLRPPARDGNVPRTRWRHMRGHVLWNRAALSALKAHGKPLTDMVPADIATWCPRYPDADEAGRRAFWVGFMSALAKHESTYKPWAVGGGGRWYGLLQILPATARGYKCNVGDGESLKNGAANLSCAVRIMATTVPRDGVVHARDSRWRGVSADWGPMRSAAKRGDMAGWLRRQPYCAPLDATRPRLRPVTAERTASSDQ</sequence>
<comment type="caution">
    <text evidence="3">The sequence shown here is derived from an EMBL/GenBank/DDBJ whole genome shotgun (WGS) entry which is preliminary data.</text>
</comment>
<reference evidence="3 4" key="1">
    <citation type="submission" date="2019-05" db="EMBL/GenBank/DDBJ databases">
        <title>Sulfitobacter sabulilitoris sp. nov., isolated from a marine sand.</title>
        <authorList>
            <person name="Yoon J.-H."/>
        </authorList>
    </citation>
    <scope>NUCLEOTIDE SEQUENCE [LARGE SCALE GENOMIC DNA]</scope>
    <source>
        <strain evidence="3 4">HSMS-29</strain>
    </source>
</reference>
<dbReference type="InterPro" id="IPR023346">
    <property type="entry name" value="Lysozyme-like_dom_sf"/>
</dbReference>
<feature type="domain" description="Transglycosylase SLT" evidence="2">
    <location>
        <begin position="93"/>
        <end position="162"/>
    </location>
</feature>
<proteinExistence type="inferred from homology"/>
<dbReference type="OrthoDB" id="5763339at2"/>
<dbReference type="Gene3D" id="1.10.530.10">
    <property type="match status" value="1"/>
</dbReference>
<evidence type="ECO:0000259" key="2">
    <source>
        <dbReference type="Pfam" id="PF01464"/>
    </source>
</evidence>
<evidence type="ECO:0000256" key="1">
    <source>
        <dbReference type="ARBA" id="ARBA00009387"/>
    </source>
</evidence>
<gene>
    <name evidence="3" type="ORF">FDT80_05315</name>
</gene>
<comment type="similarity">
    <text evidence="1">Belongs to the virb1 family.</text>
</comment>
<dbReference type="EMBL" id="VANS01000001">
    <property type="protein sequence ID" value="TMM55625.1"/>
    <property type="molecule type" value="Genomic_DNA"/>
</dbReference>
<dbReference type="AlphaFoldDB" id="A0A5S3PSP8"/>
<evidence type="ECO:0000313" key="4">
    <source>
        <dbReference type="Proteomes" id="UP000309550"/>
    </source>
</evidence>